<evidence type="ECO:0008006" key="3">
    <source>
        <dbReference type="Google" id="ProtNLM"/>
    </source>
</evidence>
<dbReference type="Proteomes" id="UP001176521">
    <property type="component" value="Unassembled WGS sequence"/>
</dbReference>
<dbReference type="AlphaFoldDB" id="A0AAN6JK14"/>
<proteinExistence type="predicted"/>
<gene>
    <name evidence="1" type="ORF">OC842_004521</name>
</gene>
<dbReference type="InterPro" id="IPR036291">
    <property type="entry name" value="NAD(P)-bd_dom_sf"/>
</dbReference>
<reference evidence="1" key="1">
    <citation type="journal article" date="2023" name="PhytoFront">
        <title>Draft Genome Resources of Seven Strains of Tilletia horrida, Causal Agent of Kernel Smut of Rice.</title>
        <authorList>
            <person name="Khanal S."/>
            <person name="Antony Babu S."/>
            <person name="Zhou X.G."/>
        </authorList>
    </citation>
    <scope>NUCLEOTIDE SEQUENCE</scope>
    <source>
        <strain evidence="1">TX3</strain>
    </source>
</reference>
<comment type="caution">
    <text evidence="1">The sequence shown here is derived from an EMBL/GenBank/DDBJ whole genome shotgun (WGS) entry which is preliminary data.</text>
</comment>
<dbReference type="Gene3D" id="3.40.50.720">
    <property type="entry name" value="NAD(P)-binding Rossmann-like Domain"/>
    <property type="match status" value="1"/>
</dbReference>
<evidence type="ECO:0000313" key="1">
    <source>
        <dbReference type="EMBL" id="KAK0528529.1"/>
    </source>
</evidence>
<keyword evidence="2" id="KW-1185">Reference proteome</keyword>
<protein>
    <recommendedName>
        <fullName evidence="3">NmrA-like domain-containing protein</fullName>
    </recommendedName>
</protein>
<name>A0AAN6JK14_9BASI</name>
<dbReference type="EMBL" id="JAPDMQ010000271">
    <property type="protein sequence ID" value="KAK0528529.1"/>
    <property type="molecule type" value="Genomic_DNA"/>
</dbReference>
<accession>A0AAN6JK14</accession>
<sequence>MTVAAVFPGADTVLGRATIAGLVRFPNMAVRSLTPQPHVVDGLGDAFAQNNVHPVLCVPDKRDTVGAAIAGADIVVAILDEAEGEAANVPQLETVIDEALMKNVRLFIWFQPWSSKASSDVTDKIVKKLQGQTQMTWVGLSTGFLMESILEDKIITKTREGFHINVPVILPDKSVIWTRAQTDVRSAIERIIHFWKRDHAAPKTLFDNVHVLASQRASLDDLAAIINSRSGQVAKVVTQRAGPTAHL</sequence>
<evidence type="ECO:0000313" key="2">
    <source>
        <dbReference type="Proteomes" id="UP001176521"/>
    </source>
</evidence>
<dbReference type="SUPFAM" id="SSF51735">
    <property type="entry name" value="NAD(P)-binding Rossmann-fold domains"/>
    <property type="match status" value="1"/>
</dbReference>
<organism evidence="1 2">
    <name type="scientific">Tilletia horrida</name>
    <dbReference type="NCBI Taxonomy" id="155126"/>
    <lineage>
        <taxon>Eukaryota</taxon>
        <taxon>Fungi</taxon>
        <taxon>Dikarya</taxon>
        <taxon>Basidiomycota</taxon>
        <taxon>Ustilaginomycotina</taxon>
        <taxon>Exobasidiomycetes</taxon>
        <taxon>Tilletiales</taxon>
        <taxon>Tilletiaceae</taxon>
        <taxon>Tilletia</taxon>
    </lineage>
</organism>